<evidence type="ECO:0000313" key="2">
    <source>
        <dbReference type="Proteomes" id="UP000814033"/>
    </source>
</evidence>
<organism evidence="1 2">
    <name type="scientific">Auriscalpium vulgare</name>
    <dbReference type="NCBI Taxonomy" id="40419"/>
    <lineage>
        <taxon>Eukaryota</taxon>
        <taxon>Fungi</taxon>
        <taxon>Dikarya</taxon>
        <taxon>Basidiomycota</taxon>
        <taxon>Agaricomycotina</taxon>
        <taxon>Agaricomycetes</taxon>
        <taxon>Russulales</taxon>
        <taxon>Auriscalpiaceae</taxon>
        <taxon>Auriscalpium</taxon>
    </lineage>
</organism>
<accession>A0ACB8SB96</accession>
<dbReference type="Proteomes" id="UP000814033">
    <property type="component" value="Unassembled WGS sequence"/>
</dbReference>
<comment type="caution">
    <text evidence="1">The sequence shown here is derived from an EMBL/GenBank/DDBJ whole genome shotgun (WGS) entry which is preliminary data.</text>
</comment>
<sequence length="550" mass="59911">MLVIHFLSLFLWHVAAKTSAPQVKLTTGTFRGLATNGTDRFLGIRYAQPPTGTLRFRPPVAITTALPGVQDALTFGDACPQPAGGLGAPAGEDCLFLNVWRPQNTSAGAKLPVLVWIHVSSISESPQHLTWEQGRGIVTRSIANGKPIILVTINYRLNTFGFLASSHVPISSLNAGLQDQRAAFTFVQENIAQFGGDPAKVTIWGQSAGAGSVEAQILFPSPRPLFRAAIMDSMTGPFKNSPAPSTFDEPGKPFDLLIKAMDCAAGPTAFSCLQQVPFQARRAHVSPRVRVVQWRFQTLANFSNTMISGTLNHQFWEPTIAPGSFSPVRASKVVASGKFLHVPMIAGTNLNEGATFSSSLLDLNLSGTAQDARFDQFVKDSVIDQTKITSDVLARIHTLYPANTESLPFSTGDSLFDRASAWYGDNMFLAARRRFVQKAAASAPVFAYHFREFIPGNNATFGVAHASELPLFFGPVPDPSDELDFANTYLDFYIGFIHDLNPGAAWPQFQGATPLVLQLMRDNITAIVDDFRSDMTDFLNTPEVLNEWEK</sequence>
<keyword evidence="2" id="KW-1185">Reference proteome</keyword>
<proteinExistence type="predicted"/>
<name>A0ACB8SB96_9AGAM</name>
<protein>
    <submittedName>
        <fullName evidence="1">Alpha/beta-hydrolase</fullName>
    </submittedName>
</protein>
<dbReference type="EMBL" id="MU275840">
    <property type="protein sequence ID" value="KAI0053477.1"/>
    <property type="molecule type" value="Genomic_DNA"/>
</dbReference>
<gene>
    <name evidence="1" type="ORF">FA95DRAFT_1481924</name>
</gene>
<evidence type="ECO:0000313" key="1">
    <source>
        <dbReference type="EMBL" id="KAI0053477.1"/>
    </source>
</evidence>
<reference evidence="1" key="1">
    <citation type="submission" date="2021-02" db="EMBL/GenBank/DDBJ databases">
        <authorList>
            <consortium name="DOE Joint Genome Institute"/>
            <person name="Ahrendt S."/>
            <person name="Looney B.P."/>
            <person name="Miyauchi S."/>
            <person name="Morin E."/>
            <person name="Drula E."/>
            <person name="Courty P.E."/>
            <person name="Chicoki N."/>
            <person name="Fauchery L."/>
            <person name="Kohler A."/>
            <person name="Kuo A."/>
            <person name="Labutti K."/>
            <person name="Pangilinan J."/>
            <person name="Lipzen A."/>
            <person name="Riley R."/>
            <person name="Andreopoulos W."/>
            <person name="He G."/>
            <person name="Johnson J."/>
            <person name="Barry K.W."/>
            <person name="Grigoriev I.V."/>
            <person name="Nagy L."/>
            <person name="Hibbett D."/>
            <person name="Henrissat B."/>
            <person name="Matheny P.B."/>
            <person name="Labbe J."/>
            <person name="Martin F."/>
        </authorList>
    </citation>
    <scope>NUCLEOTIDE SEQUENCE</scope>
    <source>
        <strain evidence="1">FP105234-sp</strain>
    </source>
</reference>
<reference evidence="1" key="2">
    <citation type="journal article" date="2022" name="New Phytol.">
        <title>Evolutionary transition to the ectomycorrhizal habit in the genomes of a hyperdiverse lineage of mushroom-forming fungi.</title>
        <authorList>
            <person name="Looney B."/>
            <person name="Miyauchi S."/>
            <person name="Morin E."/>
            <person name="Drula E."/>
            <person name="Courty P.E."/>
            <person name="Kohler A."/>
            <person name="Kuo A."/>
            <person name="LaButti K."/>
            <person name="Pangilinan J."/>
            <person name="Lipzen A."/>
            <person name="Riley R."/>
            <person name="Andreopoulos W."/>
            <person name="He G."/>
            <person name="Johnson J."/>
            <person name="Nolan M."/>
            <person name="Tritt A."/>
            <person name="Barry K.W."/>
            <person name="Grigoriev I.V."/>
            <person name="Nagy L.G."/>
            <person name="Hibbett D."/>
            <person name="Henrissat B."/>
            <person name="Matheny P.B."/>
            <person name="Labbe J."/>
            <person name="Martin F.M."/>
        </authorList>
    </citation>
    <scope>NUCLEOTIDE SEQUENCE</scope>
    <source>
        <strain evidence="1">FP105234-sp</strain>
    </source>
</reference>